<organism evidence="2 3">
    <name type="scientific">Aquiflexum gelatinilyticum</name>
    <dbReference type="NCBI Taxonomy" id="2961943"/>
    <lineage>
        <taxon>Bacteria</taxon>
        <taxon>Pseudomonadati</taxon>
        <taxon>Bacteroidota</taxon>
        <taxon>Cytophagia</taxon>
        <taxon>Cytophagales</taxon>
        <taxon>Cyclobacteriaceae</taxon>
        <taxon>Aquiflexum</taxon>
    </lineage>
</organism>
<protein>
    <submittedName>
        <fullName evidence="2">Uncharacterized protein</fullName>
    </submittedName>
</protein>
<feature type="transmembrane region" description="Helical" evidence="1">
    <location>
        <begin position="253"/>
        <end position="273"/>
    </location>
</feature>
<feature type="transmembrane region" description="Helical" evidence="1">
    <location>
        <begin position="116"/>
        <end position="144"/>
    </location>
</feature>
<name>A0A9X2SXZ4_9BACT</name>
<keyword evidence="3" id="KW-1185">Reference proteome</keyword>
<feature type="transmembrane region" description="Helical" evidence="1">
    <location>
        <begin position="164"/>
        <end position="192"/>
    </location>
</feature>
<reference evidence="2" key="1">
    <citation type="submission" date="2022-08" db="EMBL/GenBank/DDBJ databases">
        <authorList>
            <person name="Zhang D."/>
        </authorList>
    </citation>
    <scope>NUCLEOTIDE SEQUENCE</scope>
    <source>
        <strain evidence="2">XJ19-11</strain>
    </source>
</reference>
<dbReference type="RefSeq" id="WP_258422472.1">
    <property type="nucleotide sequence ID" value="NZ_JANAEZ010000006.1"/>
</dbReference>
<gene>
    <name evidence="2" type="ORF">NU887_06080</name>
</gene>
<feature type="transmembrane region" description="Helical" evidence="1">
    <location>
        <begin position="204"/>
        <end position="225"/>
    </location>
</feature>
<feature type="transmembrane region" description="Helical" evidence="1">
    <location>
        <begin position="84"/>
        <end position="104"/>
    </location>
</feature>
<evidence type="ECO:0000313" key="2">
    <source>
        <dbReference type="EMBL" id="MCR9014597.1"/>
    </source>
</evidence>
<feature type="transmembrane region" description="Helical" evidence="1">
    <location>
        <begin position="285"/>
        <end position="302"/>
    </location>
</feature>
<accession>A0A9X2SXZ4</accession>
<keyword evidence="1" id="KW-0812">Transmembrane</keyword>
<evidence type="ECO:0000256" key="1">
    <source>
        <dbReference type="SAM" id="Phobius"/>
    </source>
</evidence>
<evidence type="ECO:0000313" key="3">
    <source>
        <dbReference type="Proteomes" id="UP001142175"/>
    </source>
</evidence>
<dbReference type="Proteomes" id="UP001142175">
    <property type="component" value="Unassembled WGS sequence"/>
</dbReference>
<comment type="caution">
    <text evidence="2">The sequence shown here is derived from an EMBL/GenBank/DDBJ whole genome shotgun (WGS) entry which is preliminary data.</text>
</comment>
<keyword evidence="1" id="KW-0472">Membrane</keyword>
<feature type="transmembrane region" description="Helical" evidence="1">
    <location>
        <begin position="12"/>
        <end position="35"/>
    </location>
</feature>
<keyword evidence="1" id="KW-1133">Transmembrane helix</keyword>
<proteinExistence type="predicted"/>
<feature type="transmembrane region" description="Helical" evidence="1">
    <location>
        <begin position="334"/>
        <end position="355"/>
    </location>
</feature>
<feature type="transmembrane region" description="Helical" evidence="1">
    <location>
        <begin position="308"/>
        <end position="327"/>
    </location>
</feature>
<dbReference type="EMBL" id="JANSUY010000002">
    <property type="protein sequence ID" value="MCR9014597.1"/>
    <property type="molecule type" value="Genomic_DNA"/>
</dbReference>
<sequence length="468" mass="53322">MLSFFRINDPFRLIAILGIMLLMSAVYIWIVDIPILQPEMIWMLLGERMAEGKHMYIDIIDDTGPLSAGVYWVVYLLFGKSLLSYKVIAAFFVLFQVVYVNYLFIRYKSFEDNTYIPAFVMTVLFYVSFDLVTLSPALMGSTFIVLALGQLFSQTVLQKEGSDAVLLVGIFGGIAACFHFPLATFLPFLLVSGIIVSGFSFQQIIVSLIAYAMPLVFCALYYFWIDGFEAFFFEFTIAPRLIESYAHVSYRDLALLFALPLFFSVLGFFVGFIVKSQTVNQQKQLQLNLIFSIFAVSSLLLTNRRTPYQFIVILPALAYFISLLLVVYKKGIAIQVLTAIFIFGLPAIGIVWTLMQINTGKIDTYAVKIEDKHQISKGKRILVLGEDLGYYHESSLATPYLHYRLSKNIIQNQEDLENTVEVYNNFLEEKPEIVIDEDGVFAELLKSIPILSQQYEKQGTNYFLKKNN</sequence>
<dbReference type="AlphaFoldDB" id="A0A9X2SXZ4"/>